<feature type="compositionally biased region" description="Pro residues" evidence="1">
    <location>
        <begin position="324"/>
        <end position="333"/>
    </location>
</feature>
<dbReference type="EMBL" id="MLJW01000234">
    <property type="protein sequence ID" value="OIQ92357.1"/>
    <property type="molecule type" value="Genomic_DNA"/>
</dbReference>
<sequence>MGSASPGQRSRVQVALGGPGGVGHLPDRLLEPLAGVDPREHLGDEDRDRGRRRLRRPRDDDGDLATDLALTGPGDELRQRRPAHLLVRLGELAAHGGGAVRTERLDHRLEGGSQPVRRLEEHHGPTLSRELRERAGALAGLAGQEALEAEPVGGQAGQRERGQHRAGSRGCGHREPGGDGGGDDPESRVGDGRHARVGDDQHGAATGDDLEQLVRAGRLVVLVVADDPTADPHPHARRQGVQTPGVLRGDDVRLGEEPPQPQRRVLDVADRGGGEDEATGHGSQPAISRPPLNERPYDGAVTTTPEHPVPADDTPGDPRIVPRPTAPVGPPDPVAEAGRSQEPSARHAAAGPADAMRDRSLHSDRAVIGGRVDHRAPTIDSPPSEPATTGPTGTERRLLGRLLGEDRLQLGATAHDRLWGWLGPLLVTVLAGVARFANLGRPHALVFDETYYVKQAYTLLKVGYEARWPDNPNPAFEAGHLNTFLTQADYAVHPPVGKWLIAFGMQLFGPASSFGWRFSVAVAGTLAVWMVARIARRLFASTALGVIAGGLFAVDGEAIVHSRTGLLDQFVMFFALAAFGALLLDREQSRRRLAAGAARVIDAGGELGWSSVRLGVRWWRVTAAVLLGLCIGTKWSGIYFLAVFGVLSVAWDLTARRAIGQRRWALTTLGRDAIPAGLAMVTIAFATYLATWTVWFRTPAAYMRQWAVQHPGEGVQWLPPALRSLLQYHADMWHFHNTLQTPHPYAASPLGWLVQWRPTSMYYPDSVSGLDATASQALCGSDRCSQAITSLGNPLIWWAATAAIVVALVWLVRRYDWRAGAALVGIGAGWLPWLGYAHRTIFTFYSIAFAPWMVLTLTFVIGIVLGTRDDDARRRRIGRWWVGGFLVLVVLVSAFFYPIWTAQVVPYWFWRLHMWLPSWI</sequence>
<feature type="transmembrane region" description="Helical" evidence="2">
    <location>
        <begin position="618"/>
        <end position="651"/>
    </location>
</feature>
<dbReference type="PANTHER" id="PTHR10050:SF46">
    <property type="entry name" value="PROTEIN O-MANNOSYL-TRANSFERASE 2"/>
    <property type="match status" value="1"/>
</dbReference>
<evidence type="ECO:0000259" key="3">
    <source>
        <dbReference type="Pfam" id="PF13231"/>
    </source>
</evidence>
<feature type="region of interest" description="Disordered" evidence="1">
    <location>
        <begin position="98"/>
        <end position="129"/>
    </location>
</feature>
<feature type="transmembrane region" description="Helical" evidence="2">
    <location>
        <begin position="514"/>
        <end position="532"/>
    </location>
</feature>
<feature type="region of interest" description="Disordered" evidence="1">
    <location>
        <begin position="1"/>
        <end position="78"/>
    </location>
</feature>
<feature type="transmembrane region" description="Helical" evidence="2">
    <location>
        <begin position="877"/>
        <end position="900"/>
    </location>
</feature>
<feature type="region of interest" description="Disordered" evidence="1">
    <location>
        <begin position="145"/>
        <end position="211"/>
    </location>
</feature>
<feature type="transmembrane region" description="Helical" evidence="2">
    <location>
        <begin position="538"/>
        <end position="554"/>
    </location>
</feature>
<proteinExistence type="predicted"/>
<feature type="compositionally biased region" description="Basic and acidic residues" evidence="1">
    <location>
        <begin position="355"/>
        <end position="377"/>
    </location>
</feature>
<feature type="transmembrane region" description="Helical" evidence="2">
    <location>
        <begin position="842"/>
        <end position="865"/>
    </location>
</feature>
<evidence type="ECO:0000313" key="5">
    <source>
        <dbReference type="EMBL" id="OIQ92357.1"/>
    </source>
</evidence>
<evidence type="ECO:0000259" key="4">
    <source>
        <dbReference type="Pfam" id="PF16192"/>
    </source>
</evidence>
<feature type="compositionally biased region" description="Basic and acidic residues" evidence="1">
    <location>
        <begin position="101"/>
        <end position="110"/>
    </location>
</feature>
<dbReference type="EC" id="2.4.1.109" evidence="5"/>
<feature type="transmembrane region" description="Helical" evidence="2">
    <location>
        <begin position="566"/>
        <end position="584"/>
    </location>
</feature>
<name>A0A1J5RW56_9ZZZZ</name>
<feature type="compositionally biased region" description="Basic and acidic residues" evidence="1">
    <location>
        <begin position="37"/>
        <end position="49"/>
    </location>
</feature>
<gene>
    <name evidence="5" type="primary">pmt_1</name>
    <name evidence="5" type="ORF">GALL_257230</name>
</gene>
<comment type="caution">
    <text evidence="5">The sequence shown here is derived from an EMBL/GenBank/DDBJ whole genome shotgun (WGS) entry which is preliminary data.</text>
</comment>
<protein>
    <submittedName>
        <fullName evidence="5">Putative dolichyl-phosphate-mannose--protein mannosyltransferase</fullName>
        <ecNumber evidence="5">2.4.1.109</ecNumber>
    </submittedName>
</protein>
<dbReference type="AlphaFoldDB" id="A0A1J5RW56"/>
<feature type="transmembrane region" description="Helical" evidence="2">
    <location>
        <begin position="672"/>
        <end position="695"/>
    </location>
</feature>
<feature type="domain" description="Protein O-mannosyl-transferase C-terminal four TM" evidence="4">
    <location>
        <begin position="723"/>
        <end position="919"/>
    </location>
</feature>
<keyword evidence="2" id="KW-0812">Transmembrane</keyword>
<feature type="compositionally biased region" description="Basic and acidic residues" evidence="1">
    <location>
        <begin position="185"/>
        <end position="202"/>
    </location>
</feature>
<dbReference type="InterPro" id="IPR038731">
    <property type="entry name" value="RgtA/B/C-like"/>
</dbReference>
<dbReference type="Pfam" id="PF13231">
    <property type="entry name" value="PMT_2"/>
    <property type="match status" value="1"/>
</dbReference>
<keyword evidence="5" id="KW-0808">Transferase</keyword>
<dbReference type="PANTHER" id="PTHR10050">
    <property type="entry name" value="DOLICHYL-PHOSPHATE-MANNOSE--PROTEIN MANNOSYLTRANSFERASE"/>
    <property type="match status" value="1"/>
</dbReference>
<feature type="compositionally biased region" description="Basic and acidic residues" evidence="1">
    <location>
        <begin position="117"/>
        <end position="129"/>
    </location>
</feature>
<dbReference type="InterPro" id="IPR032421">
    <property type="entry name" value="PMT_4TMC"/>
</dbReference>
<evidence type="ECO:0000256" key="2">
    <source>
        <dbReference type="SAM" id="Phobius"/>
    </source>
</evidence>
<feature type="compositionally biased region" description="Polar residues" evidence="1">
    <location>
        <begin position="1"/>
        <end position="11"/>
    </location>
</feature>
<keyword evidence="5" id="KW-0328">Glycosyltransferase</keyword>
<keyword evidence="2" id="KW-0472">Membrane</keyword>
<feature type="compositionally biased region" description="Basic and acidic residues" evidence="1">
    <location>
        <begin position="264"/>
        <end position="274"/>
    </location>
</feature>
<dbReference type="InterPro" id="IPR027005">
    <property type="entry name" value="PMT-like"/>
</dbReference>
<feature type="region of interest" description="Disordered" evidence="1">
    <location>
        <begin position="226"/>
        <end position="395"/>
    </location>
</feature>
<dbReference type="Pfam" id="PF16192">
    <property type="entry name" value="PMT_4TMC"/>
    <property type="match status" value="1"/>
</dbReference>
<accession>A0A1J5RW56</accession>
<keyword evidence="2" id="KW-1133">Transmembrane helix</keyword>
<evidence type="ECO:0000256" key="1">
    <source>
        <dbReference type="SAM" id="MobiDB-lite"/>
    </source>
</evidence>
<dbReference type="GO" id="GO:0004169">
    <property type="term" value="F:dolichyl-phosphate-mannose-protein mannosyltransferase activity"/>
    <property type="evidence" value="ECO:0007669"/>
    <property type="project" value="UniProtKB-EC"/>
</dbReference>
<feature type="domain" description="Glycosyltransferase RgtA/B/C/D-like" evidence="3">
    <location>
        <begin position="493"/>
        <end position="584"/>
    </location>
</feature>
<reference evidence="5" key="1">
    <citation type="submission" date="2016-10" db="EMBL/GenBank/DDBJ databases">
        <title>Sequence of Gallionella enrichment culture.</title>
        <authorList>
            <person name="Poehlein A."/>
            <person name="Muehling M."/>
            <person name="Daniel R."/>
        </authorList>
    </citation>
    <scope>NUCLEOTIDE SEQUENCE</scope>
</reference>
<organism evidence="5">
    <name type="scientific">mine drainage metagenome</name>
    <dbReference type="NCBI Taxonomy" id="410659"/>
    <lineage>
        <taxon>unclassified sequences</taxon>
        <taxon>metagenomes</taxon>
        <taxon>ecological metagenomes</taxon>
    </lineage>
</organism>
<feature type="transmembrane region" description="Helical" evidence="2">
    <location>
        <begin position="795"/>
        <end position="812"/>
    </location>
</feature>